<reference evidence="3 4" key="1">
    <citation type="journal article" date="2016" name="Nat. Commun.">
        <title>Thousands of microbial genomes shed light on interconnected biogeochemical processes in an aquifer system.</title>
        <authorList>
            <person name="Anantharaman K."/>
            <person name="Brown C.T."/>
            <person name="Hug L.A."/>
            <person name="Sharon I."/>
            <person name="Castelle C.J."/>
            <person name="Probst A.J."/>
            <person name="Thomas B.C."/>
            <person name="Singh A."/>
            <person name="Wilkins M.J."/>
            <person name="Karaoz U."/>
            <person name="Brodie E.L."/>
            <person name="Williams K.H."/>
            <person name="Hubbard S.S."/>
            <person name="Banfield J.F."/>
        </authorList>
    </citation>
    <scope>NUCLEOTIDE SEQUENCE [LARGE SCALE GENOMIC DNA]</scope>
</reference>
<dbReference type="PANTHER" id="PTHR35601">
    <property type="entry name" value="TOXIN RELE"/>
    <property type="match status" value="1"/>
</dbReference>
<dbReference type="InterPro" id="IPR035093">
    <property type="entry name" value="RelE/ParE_toxin_dom_sf"/>
</dbReference>
<accession>A0A1F5XIE1</accession>
<comment type="caution">
    <text evidence="3">The sequence shown here is derived from an EMBL/GenBank/DDBJ whole genome shotgun (WGS) entry which is preliminary data.</text>
</comment>
<dbReference type="Proteomes" id="UP000177346">
    <property type="component" value="Unassembled WGS sequence"/>
</dbReference>
<evidence type="ECO:0008006" key="5">
    <source>
        <dbReference type="Google" id="ProtNLM"/>
    </source>
</evidence>
<organism evidence="3 4">
    <name type="scientific">Candidatus Giovannonibacteria bacterium RIFCSPLOWO2_01_FULL_46_32</name>
    <dbReference type="NCBI Taxonomy" id="1798353"/>
    <lineage>
        <taxon>Bacteria</taxon>
        <taxon>Candidatus Giovannoniibacteriota</taxon>
    </lineage>
</organism>
<dbReference type="Gene3D" id="3.30.2310.20">
    <property type="entry name" value="RelE-like"/>
    <property type="match status" value="1"/>
</dbReference>
<dbReference type="SUPFAM" id="SSF143011">
    <property type="entry name" value="RelE-like"/>
    <property type="match status" value="1"/>
</dbReference>
<dbReference type="PANTHER" id="PTHR35601:SF1">
    <property type="entry name" value="TOXIN RELE"/>
    <property type="match status" value="1"/>
</dbReference>
<comment type="similarity">
    <text evidence="1">Belongs to the RelE toxin family.</text>
</comment>
<protein>
    <recommendedName>
        <fullName evidence="5">Addiction module toxin RelE</fullName>
    </recommendedName>
</protein>
<keyword evidence="2" id="KW-1277">Toxin-antitoxin system</keyword>
<evidence type="ECO:0000256" key="2">
    <source>
        <dbReference type="ARBA" id="ARBA00022649"/>
    </source>
</evidence>
<evidence type="ECO:0000313" key="3">
    <source>
        <dbReference type="EMBL" id="OGF87693.1"/>
    </source>
</evidence>
<gene>
    <name evidence="3" type="ORF">A3B19_01760</name>
</gene>
<dbReference type="Pfam" id="PF05016">
    <property type="entry name" value="ParE_toxin"/>
    <property type="match status" value="1"/>
</dbReference>
<dbReference type="EMBL" id="MFIF01000002">
    <property type="protein sequence ID" value="OGF87693.1"/>
    <property type="molecule type" value="Genomic_DNA"/>
</dbReference>
<dbReference type="AlphaFoldDB" id="A0A1F5XIE1"/>
<sequence length="90" mass="10953">MASWSLKFSPGANKDLSKLDSEIRLRVIEKLEWLFGNFDSILPQVLHAEFKAFFKLRVGDWRVMYKIDWIEHVITIRYIEHRNKVYKRKR</sequence>
<dbReference type="InterPro" id="IPR007712">
    <property type="entry name" value="RelE/ParE_toxin"/>
</dbReference>
<evidence type="ECO:0000313" key="4">
    <source>
        <dbReference type="Proteomes" id="UP000177346"/>
    </source>
</evidence>
<evidence type="ECO:0000256" key="1">
    <source>
        <dbReference type="ARBA" id="ARBA00006226"/>
    </source>
</evidence>
<proteinExistence type="inferred from homology"/>
<name>A0A1F5XIE1_9BACT</name>